<keyword evidence="4" id="KW-0276">Fatty acid metabolism</keyword>
<evidence type="ECO:0000256" key="3">
    <source>
        <dbReference type="ARBA" id="ARBA00022679"/>
    </source>
</evidence>
<dbReference type="SUPFAM" id="SSF47336">
    <property type="entry name" value="ACP-like"/>
    <property type="match status" value="1"/>
</dbReference>
<dbReference type="Pfam" id="PF02801">
    <property type="entry name" value="Ketoacyl-synt_C"/>
    <property type="match status" value="1"/>
</dbReference>
<dbReference type="InterPro" id="IPR016036">
    <property type="entry name" value="Malonyl_transacylase_ACP-bd"/>
</dbReference>
<dbReference type="GO" id="GO:0006633">
    <property type="term" value="P:fatty acid biosynthetic process"/>
    <property type="evidence" value="ECO:0007669"/>
    <property type="project" value="InterPro"/>
</dbReference>
<dbReference type="SUPFAM" id="SSF53901">
    <property type="entry name" value="Thiolase-like"/>
    <property type="match status" value="1"/>
</dbReference>
<dbReference type="PROSITE" id="PS52019">
    <property type="entry name" value="PKS_MFAS_DH"/>
    <property type="match status" value="1"/>
</dbReference>
<dbReference type="InterPro" id="IPR049900">
    <property type="entry name" value="PKS_mFAS_DH"/>
</dbReference>
<dbReference type="InterPro" id="IPR014030">
    <property type="entry name" value="Ketoacyl_synth_N"/>
</dbReference>
<keyword evidence="2" id="KW-0597">Phosphoprotein</keyword>
<dbReference type="InterPro" id="IPR016035">
    <property type="entry name" value="Acyl_Trfase/lysoPLipase"/>
</dbReference>
<evidence type="ECO:0000313" key="12">
    <source>
        <dbReference type="EMBL" id="CAB4740866.1"/>
    </source>
</evidence>
<evidence type="ECO:0000256" key="6">
    <source>
        <dbReference type="ARBA" id="ARBA00023002"/>
    </source>
</evidence>
<evidence type="ECO:0000256" key="4">
    <source>
        <dbReference type="ARBA" id="ARBA00022832"/>
    </source>
</evidence>
<dbReference type="InterPro" id="IPR009081">
    <property type="entry name" value="PP-bd_ACP"/>
</dbReference>
<dbReference type="EMBL" id="CAEZYR010000035">
    <property type="protein sequence ID" value="CAB4740866.1"/>
    <property type="molecule type" value="Genomic_DNA"/>
</dbReference>
<dbReference type="Pfam" id="PF00550">
    <property type="entry name" value="PP-binding"/>
    <property type="match status" value="1"/>
</dbReference>
<dbReference type="InterPro" id="IPR036291">
    <property type="entry name" value="NAD(P)-bd_dom_sf"/>
</dbReference>
<dbReference type="Gene3D" id="3.40.50.720">
    <property type="entry name" value="NAD(P)-binding Rossmann-like Domain"/>
    <property type="match status" value="1"/>
</dbReference>
<dbReference type="FunFam" id="3.40.47.10:FF:000042">
    <property type="entry name" value="Polyketide synthase Pks13"/>
    <property type="match status" value="1"/>
</dbReference>
<dbReference type="Pfam" id="PF00698">
    <property type="entry name" value="Acyl_transf_1"/>
    <property type="match status" value="1"/>
</dbReference>
<dbReference type="SUPFAM" id="SSF53474">
    <property type="entry name" value="alpha/beta-Hydrolases"/>
    <property type="match status" value="1"/>
</dbReference>
<sequence length="2092" mass="222792">MSRPHSGIAPIEDTHCMNADNLPESDIAIVGMSGRFPGAPDADALWTRVRNGDDCLVDLDPEALLAAGLPASLVQSTDYVKRAGVLAGVDHFDAAFFGIGTRDAAIMDPQHRHFYEVAWEAIESAGYVPERFDGAIGVFAGCGMNTYLVNNLLTNPQLVDQVGWFLLRHTANDKDFLATGVSYRLDLRGPSINVQTACSTSLVAIHLAVQSLLSFETDMAIAGGVTIEVPHGRGYRYHEGEILAPDGVCRAFDELSGGTVLASGAGVVALRRLTDAYRDGDPILAVIKGSAVNNDGARKVSYLAPSVDGHADVVKEALAVAGLSARDITLLEAHGTGTAVGDPIEVAALTEGFRATTKDNGFCRLVSTKPNIGHLDTAAGVASMIKVVQALRHETLPPLANYTGPSPLIDIERTPFVLSGEAAPWPSALGTPRRAGVSSLGVGGTNAHVIVEEAPAYEPTPNAAPEQVLALSGRTAKAVDDAAARLADFLETEPHANLADVAYTLTTGRREMSHRRVVTATDVVDAVAQLRSPDRRRSHNGQTADSAPGVAFMFPGGGAQYVGMGAGLDERFIVYHQTMREGIELTKKLANGFDLAPLLAADGDDDALRQADASLPAVFITSVAMAKQFMAWGITPKTFVGHSLGEYAAAHLCGVLSFEDTLFLVVTRAQLMARVGGVGAAMLAVPLPEATVRELLPPSISLATVNAFDECVVSGHAVDVCGFEDQLAADGIICTRIPLAAAAHSSLLDPILPEFLAAVRKVTLSPPQMPYLSNLTGTWITQAQATDPQYWVDHLRNTVRFDDCLATALADGPLALVEVGPGQSLSSHARRQETNKPVAVISSLRHPNDTIGDTAHSLHAFAKLWTVGVPVALEQFCGDGHRRLRLPTYPFQGERHWIEPGNGYSTTEGSAAVRVTATGGADAPESKPSGPTRIDNLDDWFWEPQWVESELVSVRTPTVGPWLLIGDDDPLVNAISAELRHRGEIVRTASSFDAEHLGSARAVAVVGPGGVNSFEFDRDGARWLRDTVDAARALGNHPDGVARLGVVTRGATTASGVAARPVDALALGTVLVAPAEYPYLTTVLVDLDAGAGVTSAVVAVDELLAATDRVVARRGAARLVPEPVRVRVASPLPDVATFRRGGTYLVTGALGGVGHVLAKHLAVAHDASLILVSSEAVPEGDERQRWLERHGNDDATSRRIQRVLELEAVAVKVVTVVADLADDASLRRALDEGERRIGRIDGAIHAAGRLQDRLIETVTAEDHEAVIGPKARAAVVLVDELARRNAELLVLVGSTSTTLAPGGQTSYVAANAVLDALAGQRGSLRVVTMDYGVWAGTGMAAHAARKIRLGIEDGAPIAHPVLTEMHTARDGSFAFIGRLDATHDWIVSEHRSETDVALLPGTGHVELMLATLQHSGFTHAGLRNVALLEPLIVPDTTPVTVKVTLTAADAKGTRSVRIDSDQGHGRVWHTHSEAEISPDAAKRAVDIIDVETIERRCGIDGIDVLAGPRRHLHLGAHWNSVIDASLGDAEIVGHLMLGDAFTSDADAWVAHPALLDVATAFGVYLGASNHERVLYVPVGYDAITSFAPLPAGVVVHAVRQTSSTDQILRVDLTLADAAGRIALRVRGLSLRPMRDPGNFAIMPPNEDHAGSRAMAPLLELAEELGIREAEGALLVERLLATGKPRLIASSVDLDSLRDPDPDVDAAVGDAAPKAATMVEALTTMWRELLGITEIDADDDFFDLGGHSLIAIRLMTRIHRELGVRFQLATLFEAPTINKLAELVRTERPEIDATLALAASTGAPATAAPVSNGNSPKRAGHSSSLVPIRPAGTKEPFFLVHGAGGNVLYLWSMVRALPEGRPVYGFQAHGVDGQDQPDQTIEAMAERYVAALRSFKPGPYLLGGYSGGGIIALEMVRQLQALGEQVRTVVLFDSIPAQFGFPTNGRQARYVAKNLVTAGPKPVLPYLDELARRTFRKFVPSPAAREAARHEQAKEMGYTDVSEFGFVDLEDYFATVVQRYVMPRYDTDAVLMKADEVWPIHPHDYYWKRYVTGRIDVVTVPGNHNTMFATDNAMVLAEKLVGILDAYDGPVIS</sequence>
<dbReference type="Pfam" id="PF14765">
    <property type="entry name" value="PS-DH"/>
    <property type="match status" value="1"/>
</dbReference>
<keyword evidence="6" id="KW-0560">Oxidoreductase</keyword>
<dbReference type="InterPro" id="IPR001031">
    <property type="entry name" value="Thioesterase"/>
</dbReference>
<dbReference type="InterPro" id="IPR020806">
    <property type="entry name" value="PKS_PP-bd"/>
</dbReference>
<dbReference type="PANTHER" id="PTHR43775:SF51">
    <property type="entry name" value="INACTIVE PHENOLPHTHIOCEROL SYNTHESIS POLYKETIDE SYNTHASE TYPE I PKS1-RELATED"/>
    <property type="match status" value="1"/>
</dbReference>
<keyword evidence="5" id="KW-0521">NADP</keyword>
<dbReference type="InterPro" id="IPR029058">
    <property type="entry name" value="AB_hydrolase_fold"/>
</dbReference>
<dbReference type="InterPro" id="IPR049552">
    <property type="entry name" value="PKS_DH_N"/>
</dbReference>
<keyword evidence="1" id="KW-0596">Phosphopantetheine</keyword>
<dbReference type="Gene3D" id="3.10.129.110">
    <property type="entry name" value="Polyketide synthase dehydratase"/>
    <property type="match status" value="1"/>
</dbReference>
<feature type="domain" description="Ketosynthase family 3 (KS3)" evidence="10">
    <location>
        <begin position="24"/>
        <end position="453"/>
    </location>
</feature>
<dbReference type="InterPro" id="IPR016039">
    <property type="entry name" value="Thiolase-like"/>
</dbReference>
<dbReference type="InterPro" id="IPR050091">
    <property type="entry name" value="PKS_NRPS_Biosynth_Enz"/>
</dbReference>
<dbReference type="PROSITE" id="PS52004">
    <property type="entry name" value="KS3_2"/>
    <property type="match status" value="1"/>
</dbReference>
<dbReference type="SUPFAM" id="SSF55048">
    <property type="entry name" value="Probable ACP-binding domain of malonyl-CoA ACP transacylase"/>
    <property type="match status" value="1"/>
</dbReference>
<dbReference type="CDD" id="cd00833">
    <property type="entry name" value="PKS"/>
    <property type="match status" value="1"/>
</dbReference>
<dbReference type="Gene3D" id="3.40.47.10">
    <property type="match status" value="1"/>
</dbReference>
<accession>A0A6J6T119</accession>
<dbReference type="GO" id="GO:0004315">
    <property type="term" value="F:3-oxoacyl-[acyl-carrier-protein] synthase activity"/>
    <property type="evidence" value="ECO:0007669"/>
    <property type="project" value="InterPro"/>
</dbReference>
<dbReference type="SMART" id="SM00826">
    <property type="entry name" value="PKS_DH"/>
    <property type="match status" value="1"/>
</dbReference>
<dbReference type="InterPro" id="IPR018201">
    <property type="entry name" value="Ketoacyl_synth_AS"/>
</dbReference>
<dbReference type="SUPFAM" id="SSF51735">
    <property type="entry name" value="NAD(P)-binding Rossmann-fold domains"/>
    <property type="match status" value="2"/>
</dbReference>
<feature type="domain" description="PKS/mFAS DH" evidence="11">
    <location>
        <begin position="1359"/>
        <end position="1639"/>
    </location>
</feature>
<dbReference type="Gene3D" id="1.10.1200.10">
    <property type="entry name" value="ACP-like"/>
    <property type="match status" value="1"/>
</dbReference>
<dbReference type="Gene3D" id="3.40.50.1820">
    <property type="entry name" value="alpha/beta hydrolase"/>
    <property type="match status" value="1"/>
</dbReference>
<dbReference type="GO" id="GO:0031177">
    <property type="term" value="F:phosphopantetheine binding"/>
    <property type="evidence" value="ECO:0007669"/>
    <property type="project" value="InterPro"/>
</dbReference>
<dbReference type="InterPro" id="IPR020807">
    <property type="entry name" value="PKS_DH"/>
</dbReference>
<keyword evidence="7" id="KW-0443">Lipid metabolism</keyword>
<evidence type="ECO:0000259" key="9">
    <source>
        <dbReference type="PROSITE" id="PS50075"/>
    </source>
</evidence>
<organism evidence="12">
    <name type="scientific">freshwater metagenome</name>
    <dbReference type="NCBI Taxonomy" id="449393"/>
    <lineage>
        <taxon>unclassified sequences</taxon>
        <taxon>metagenomes</taxon>
        <taxon>ecological metagenomes</taxon>
    </lineage>
</organism>
<feature type="domain" description="Carrier" evidence="9">
    <location>
        <begin position="1712"/>
        <end position="1787"/>
    </location>
</feature>
<dbReference type="SMART" id="SM00827">
    <property type="entry name" value="PKS_AT"/>
    <property type="match status" value="1"/>
</dbReference>
<dbReference type="InterPro" id="IPR057326">
    <property type="entry name" value="KR_dom"/>
</dbReference>
<name>A0A6J6T119_9ZZZZ</name>
<dbReference type="SMART" id="SM00825">
    <property type="entry name" value="PKS_KS"/>
    <property type="match status" value="1"/>
</dbReference>
<dbReference type="InterPro" id="IPR014031">
    <property type="entry name" value="Ketoacyl_synth_C"/>
</dbReference>
<dbReference type="InterPro" id="IPR036736">
    <property type="entry name" value="ACP-like_sf"/>
</dbReference>
<reference evidence="12" key="1">
    <citation type="submission" date="2020-05" db="EMBL/GenBank/DDBJ databases">
        <authorList>
            <person name="Chiriac C."/>
            <person name="Salcher M."/>
            <person name="Ghai R."/>
            <person name="Kavagutti S V."/>
        </authorList>
    </citation>
    <scope>NUCLEOTIDE SEQUENCE</scope>
</reference>
<evidence type="ECO:0000256" key="2">
    <source>
        <dbReference type="ARBA" id="ARBA00022553"/>
    </source>
</evidence>
<dbReference type="InterPro" id="IPR014043">
    <property type="entry name" value="Acyl_transferase_dom"/>
</dbReference>
<proteinExistence type="predicted"/>
<dbReference type="Pfam" id="PF22621">
    <property type="entry name" value="CurL-like_PKS_C"/>
    <property type="match status" value="1"/>
</dbReference>
<dbReference type="SMART" id="SM00822">
    <property type="entry name" value="PKS_KR"/>
    <property type="match status" value="1"/>
</dbReference>
<dbReference type="InterPro" id="IPR013968">
    <property type="entry name" value="PKS_KR"/>
</dbReference>
<dbReference type="FunFam" id="1.10.1200.10:FF:000005">
    <property type="entry name" value="Nonribosomal peptide synthetase 1"/>
    <property type="match status" value="1"/>
</dbReference>
<dbReference type="Gene3D" id="3.30.70.3290">
    <property type="match status" value="1"/>
</dbReference>
<dbReference type="Pfam" id="PF00109">
    <property type="entry name" value="ketoacyl-synt"/>
    <property type="match status" value="1"/>
</dbReference>
<dbReference type="PROSITE" id="PS00606">
    <property type="entry name" value="KS3_1"/>
    <property type="match status" value="1"/>
</dbReference>
<protein>
    <submittedName>
        <fullName evidence="12">Unannotated protein</fullName>
    </submittedName>
</protein>
<dbReference type="PROSITE" id="PS50075">
    <property type="entry name" value="CARRIER"/>
    <property type="match status" value="1"/>
</dbReference>
<dbReference type="Pfam" id="PF08659">
    <property type="entry name" value="KR"/>
    <property type="match status" value="1"/>
</dbReference>
<evidence type="ECO:0000256" key="5">
    <source>
        <dbReference type="ARBA" id="ARBA00022857"/>
    </source>
</evidence>
<dbReference type="Gene3D" id="3.40.366.10">
    <property type="entry name" value="Malonyl-Coenzyme A Acyl Carrier Protein, domain 2"/>
    <property type="match status" value="1"/>
</dbReference>
<keyword evidence="3" id="KW-0808">Transferase</keyword>
<evidence type="ECO:0000259" key="11">
    <source>
        <dbReference type="PROSITE" id="PS52019"/>
    </source>
</evidence>
<dbReference type="SMART" id="SM00823">
    <property type="entry name" value="PKS_PP"/>
    <property type="match status" value="1"/>
</dbReference>
<dbReference type="PANTHER" id="PTHR43775">
    <property type="entry name" value="FATTY ACID SYNTHASE"/>
    <property type="match status" value="1"/>
</dbReference>
<gene>
    <name evidence="12" type="ORF">UFOPK2754_01164</name>
</gene>
<dbReference type="InterPro" id="IPR049551">
    <property type="entry name" value="PKS_DH_C"/>
</dbReference>
<dbReference type="GO" id="GO:0016491">
    <property type="term" value="F:oxidoreductase activity"/>
    <property type="evidence" value="ECO:0007669"/>
    <property type="project" value="UniProtKB-KW"/>
</dbReference>
<dbReference type="InterPro" id="IPR001227">
    <property type="entry name" value="Ac_transferase_dom_sf"/>
</dbReference>
<dbReference type="GO" id="GO:0004312">
    <property type="term" value="F:fatty acid synthase activity"/>
    <property type="evidence" value="ECO:0007669"/>
    <property type="project" value="TreeGrafter"/>
</dbReference>
<dbReference type="Pfam" id="PF21089">
    <property type="entry name" value="PKS_DH_N"/>
    <property type="match status" value="1"/>
</dbReference>
<keyword evidence="8" id="KW-0511">Multifunctional enzyme</keyword>
<evidence type="ECO:0000259" key="10">
    <source>
        <dbReference type="PROSITE" id="PS52004"/>
    </source>
</evidence>
<dbReference type="SUPFAM" id="SSF52151">
    <property type="entry name" value="FabD/lysophospholipase-like"/>
    <property type="match status" value="1"/>
</dbReference>
<dbReference type="Pfam" id="PF00975">
    <property type="entry name" value="Thioesterase"/>
    <property type="match status" value="1"/>
</dbReference>
<evidence type="ECO:0000256" key="1">
    <source>
        <dbReference type="ARBA" id="ARBA00022450"/>
    </source>
</evidence>
<dbReference type="InterPro" id="IPR042104">
    <property type="entry name" value="PKS_dehydratase_sf"/>
</dbReference>
<evidence type="ECO:0000256" key="7">
    <source>
        <dbReference type="ARBA" id="ARBA00023098"/>
    </source>
</evidence>
<evidence type="ECO:0000256" key="8">
    <source>
        <dbReference type="ARBA" id="ARBA00023268"/>
    </source>
</evidence>
<dbReference type="InterPro" id="IPR020841">
    <property type="entry name" value="PKS_Beta-ketoAc_synthase_dom"/>
</dbReference>